<dbReference type="Gene3D" id="3.40.640.10">
    <property type="entry name" value="Type I PLP-dependent aspartate aminotransferase-like (Major domain)"/>
    <property type="match status" value="1"/>
</dbReference>
<dbReference type="PANTHER" id="PTHR43586:SF8">
    <property type="entry name" value="CYSTEINE DESULFURASE 1, CHLOROPLASTIC"/>
    <property type="match status" value="1"/>
</dbReference>
<dbReference type="InterPro" id="IPR015424">
    <property type="entry name" value="PyrdxlP-dep_Trfase"/>
</dbReference>
<evidence type="ECO:0000313" key="3">
    <source>
        <dbReference type="EMBL" id="RYC74440.1"/>
    </source>
</evidence>
<dbReference type="Pfam" id="PF00266">
    <property type="entry name" value="Aminotran_5"/>
    <property type="match status" value="1"/>
</dbReference>
<dbReference type="SUPFAM" id="SSF53383">
    <property type="entry name" value="PLP-dependent transferases"/>
    <property type="match status" value="1"/>
</dbReference>
<feature type="domain" description="Aminotransferase class V" evidence="2">
    <location>
        <begin position="12"/>
        <end position="377"/>
    </location>
</feature>
<dbReference type="Gene3D" id="3.90.1150.10">
    <property type="entry name" value="Aspartate Aminotransferase, domain 1"/>
    <property type="match status" value="1"/>
</dbReference>
<dbReference type="EMBL" id="PRLM01000006">
    <property type="protein sequence ID" value="RYC74440.1"/>
    <property type="molecule type" value="Genomic_DNA"/>
</dbReference>
<dbReference type="GO" id="GO:0031071">
    <property type="term" value="F:cysteine desulfurase activity"/>
    <property type="evidence" value="ECO:0007669"/>
    <property type="project" value="UniProtKB-EC"/>
</dbReference>
<dbReference type="PANTHER" id="PTHR43586">
    <property type="entry name" value="CYSTEINE DESULFURASE"/>
    <property type="match status" value="1"/>
</dbReference>
<keyword evidence="3" id="KW-0808">Transferase</keyword>
<gene>
    <name evidence="3" type="primary">sufS</name>
    <name evidence="3" type="ORF">G3RUM_00595</name>
</gene>
<protein>
    <submittedName>
        <fullName evidence="3">Cysteine desulfurase</fullName>
        <ecNumber evidence="3">2.8.1.7</ecNumber>
    </submittedName>
</protein>
<accession>A0ABY0FNI0</accession>
<proteinExistence type="predicted"/>
<dbReference type="InterPro" id="IPR015421">
    <property type="entry name" value="PyrdxlP-dep_Trfase_major"/>
</dbReference>
<name>A0ABY0FNI0_9BACT</name>
<evidence type="ECO:0000313" key="4">
    <source>
        <dbReference type="Proteomes" id="UP001191019"/>
    </source>
</evidence>
<dbReference type="Proteomes" id="UP001191019">
    <property type="component" value="Unassembled WGS sequence"/>
</dbReference>
<evidence type="ECO:0000256" key="1">
    <source>
        <dbReference type="ARBA" id="ARBA00022898"/>
    </source>
</evidence>
<organism evidence="3 4">
    <name type="scientific">Candidatus Nanosyncoccus alces</name>
    <dbReference type="NCBI Taxonomy" id="2171997"/>
    <lineage>
        <taxon>Bacteria</taxon>
        <taxon>Candidatus Saccharimonadota</taxon>
        <taxon>Candidatus Nanosyncoccalia</taxon>
        <taxon>Candidatus Nanosyncoccales</taxon>
        <taxon>Candidatus Nanosyncoccaceae</taxon>
        <taxon>Candidatus Nanosyncoccus</taxon>
    </lineage>
</organism>
<reference evidence="3 4" key="2">
    <citation type="journal article" date="2020" name="Cell Rep.">
        <title>Acquisition and Adaptation of Ultra-small Parasitic Reduced Genome Bacteria to Mammalian Hosts.</title>
        <authorList>
            <person name="McLean J.S."/>
            <person name="Bor B."/>
            <person name="Kerns K.A."/>
            <person name="Liu Q."/>
            <person name="To T.T."/>
            <person name="Solden L."/>
            <person name="Hendrickson E.L."/>
            <person name="Wrighton K."/>
            <person name="Shi W."/>
            <person name="He X."/>
        </authorList>
    </citation>
    <scope>NUCLEOTIDE SEQUENCE [LARGE SCALE GENOMIC DNA]</scope>
    <source>
        <strain evidence="3 4">TM7_G3_2_Rum_HOT_351B</strain>
    </source>
</reference>
<sequence length="387" mass="43709">MNDFDYLDEGEVYLDGACQSLRPRPVIDAINQYYAEHNSCGERVKYKWGVETDAKVEETRELVLKFLKLSARKYTASFTLNTTYGINLILDQLDAKYFNKIITSDIEHNSPFLATMAFSERTGLPREVIKRNEDGSMNLTDYDFAQAIVVVNCASNFDGRKLENIKELVKTVHKVGGIVIVDAAQAMAHSADIVRGVEADAICFSAHKLYAPSLGVIVWRDDLMPKLTQGFVGGGMVDDVTKDSYLLSAENKEHRYTRFEAGLQAWGEIVGLGAALKWLDKLPKKAWQNLEKNTTELYDFLRGSEKVHLVNYKANPTMTFYVGGLDSHLLGNALSREEIMARTGYFCVHYYLDHVLGLPPLIRFSLGLHNRPEDIAKIKKVMEKIIY</sequence>
<dbReference type="InterPro" id="IPR000192">
    <property type="entry name" value="Aminotrans_V_dom"/>
</dbReference>
<comment type="caution">
    <text evidence="3">The sequence shown here is derived from an EMBL/GenBank/DDBJ whole genome shotgun (WGS) entry which is preliminary data.</text>
</comment>
<keyword evidence="4" id="KW-1185">Reference proteome</keyword>
<evidence type="ECO:0000259" key="2">
    <source>
        <dbReference type="Pfam" id="PF00266"/>
    </source>
</evidence>
<reference evidence="3 4" key="1">
    <citation type="journal article" date="2018" name="bioRxiv">
        <title>Evidence of independent acquisition and adaption of ultra-small bacteria to human hosts across the highly diverse yet reduced genomes of the phylum Saccharibacteria.</title>
        <authorList>
            <person name="McLean J.S."/>
            <person name="Bor B."/>
            <person name="To T.T."/>
            <person name="Liu Q."/>
            <person name="Kearns K.A."/>
            <person name="Solden L.M."/>
            <person name="Wrighton K.C."/>
            <person name="He X."/>
            <person name="Shi W."/>
        </authorList>
    </citation>
    <scope>NUCLEOTIDE SEQUENCE [LARGE SCALE GENOMIC DNA]</scope>
    <source>
        <strain evidence="3 4">TM7_G3_2_Rum_HOT_351B</strain>
    </source>
</reference>
<dbReference type="InterPro" id="IPR015422">
    <property type="entry name" value="PyrdxlP-dep_Trfase_small"/>
</dbReference>
<keyword evidence="1" id="KW-0663">Pyridoxal phosphate</keyword>
<dbReference type="EC" id="2.8.1.7" evidence="3"/>
<dbReference type="RefSeq" id="WP_129735224.1">
    <property type="nucleotide sequence ID" value="NZ_PRLM01000006.1"/>
</dbReference>